<feature type="region of interest" description="Disordered" evidence="12">
    <location>
        <begin position="1"/>
        <end position="76"/>
    </location>
</feature>
<evidence type="ECO:0000259" key="13">
    <source>
        <dbReference type="PROSITE" id="PS50102"/>
    </source>
</evidence>
<evidence type="ECO:0000313" key="14">
    <source>
        <dbReference type="EMBL" id="KAK6192521.1"/>
    </source>
</evidence>
<evidence type="ECO:0000256" key="1">
    <source>
        <dbReference type="ARBA" id="ARBA00004556"/>
    </source>
</evidence>
<keyword evidence="15" id="KW-1185">Reference proteome</keyword>
<feature type="compositionally biased region" description="Gly residues" evidence="12">
    <location>
        <begin position="160"/>
        <end position="179"/>
    </location>
</feature>
<dbReference type="GO" id="GO:0048471">
    <property type="term" value="C:perinuclear region of cytoplasm"/>
    <property type="evidence" value="ECO:0007669"/>
    <property type="project" value="UniProtKB-SubCell"/>
</dbReference>
<comment type="function">
    <text evidence="10">Stimulates the RNA helicase activity of EIF4A in the translation initiation complex. Binds weakly mRNA.</text>
</comment>
<evidence type="ECO:0000256" key="8">
    <source>
        <dbReference type="ARBA" id="ARBA00022917"/>
    </source>
</evidence>
<evidence type="ECO:0000256" key="7">
    <source>
        <dbReference type="ARBA" id="ARBA00022884"/>
    </source>
</evidence>
<evidence type="ECO:0000256" key="5">
    <source>
        <dbReference type="ARBA" id="ARBA00022540"/>
    </source>
</evidence>
<keyword evidence="8" id="KW-0648">Protein biosynthesis</keyword>
<evidence type="ECO:0000256" key="9">
    <source>
        <dbReference type="ARBA" id="ARBA00022990"/>
    </source>
</evidence>
<dbReference type="EMBL" id="JAZGQO010000002">
    <property type="protein sequence ID" value="KAK6192521.1"/>
    <property type="molecule type" value="Genomic_DNA"/>
</dbReference>
<dbReference type="PANTHER" id="PTHR23236">
    <property type="entry name" value="EUKARYOTIC TRANSLATION INITIATION FACTOR 4B/4H"/>
    <property type="match status" value="1"/>
</dbReference>
<dbReference type="Gene3D" id="3.30.70.330">
    <property type="match status" value="1"/>
</dbReference>
<dbReference type="InterPro" id="IPR000504">
    <property type="entry name" value="RRM_dom"/>
</dbReference>
<dbReference type="Pfam" id="PF00076">
    <property type="entry name" value="RRM_1"/>
    <property type="match status" value="1"/>
</dbReference>
<evidence type="ECO:0000313" key="15">
    <source>
        <dbReference type="Proteomes" id="UP001347796"/>
    </source>
</evidence>
<keyword evidence="4" id="KW-0963">Cytoplasm</keyword>
<comment type="subcellular location">
    <subcellularLocation>
        <location evidence="1">Cytoplasm</location>
        <location evidence="1">Perinuclear region</location>
    </subcellularLocation>
</comment>
<evidence type="ECO:0000256" key="2">
    <source>
        <dbReference type="ARBA" id="ARBA00013856"/>
    </source>
</evidence>
<feature type="compositionally biased region" description="Low complexity" evidence="12">
    <location>
        <begin position="293"/>
        <end position="302"/>
    </location>
</feature>
<organism evidence="14 15">
    <name type="scientific">Patella caerulea</name>
    <name type="common">Rayed Mediterranean limpet</name>
    <dbReference type="NCBI Taxonomy" id="87958"/>
    <lineage>
        <taxon>Eukaryota</taxon>
        <taxon>Metazoa</taxon>
        <taxon>Spiralia</taxon>
        <taxon>Lophotrochozoa</taxon>
        <taxon>Mollusca</taxon>
        <taxon>Gastropoda</taxon>
        <taxon>Patellogastropoda</taxon>
        <taxon>Patelloidea</taxon>
        <taxon>Patellidae</taxon>
        <taxon>Patella</taxon>
    </lineage>
</organism>
<dbReference type="GO" id="GO:0003723">
    <property type="term" value="F:RNA binding"/>
    <property type="evidence" value="ECO:0007669"/>
    <property type="project" value="UniProtKB-UniRule"/>
</dbReference>
<dbReference type="InterPro" id="IPR012677">
    <property type="entry name" value="Nucleotide-bd_a/b_plait_sf"/>
</dbReference>
<name>A0AAN8KAX0_PATCE</name>
<dbReference type="PROSITE" id="PS50102">
    <property type="entry name" value="RRM"/>
    <property type="match status" value="1"/>
</dbReference>
<feature type="domain" description="RRM" evidence="13">
    <location>
        <begin position="77"/>
        <end position="153"/>
    </location>
</feature>
<evidence type="ECO:0000256" key="12">
    <source>
        <dbReference type="SAM" id="MobiDB-lite"/>
    </source>
</evidence>
<evidence type="ECO:0000256" key="6">
    <source>
        <dbReference type="ARBA" id="ARBA00022553"/>
    </source>
</evidence>
<dbReference type="CDD" id="cd12401">
    <property type="entry name" value="RRM_eIF4H"/>
    <property type="match status" value="1"/>
</dbReference>
<feature type="compositionally biased region" description="Gly residues" evidence="12">
    <location>
        <begin position="39"/>
        <end position="68"/>
    </location>
</feature>
<dbReference type="SMART" id="SM00360">
    <property type="entry name" value="RRM"/>
    <property type="match status" value="1"/>
</dbReference>
<evidence type="ECO:0000256" key="4">
    <source>
        <dbReference type="ARBA" id="ARBA00022490"/>
    </source>
</evidence>
<comment type="caution">
    <text evidence="14">The sequence shown here is derived from an EMBL/GenBank/DDBJ whole genome shotgun (WGS) entry which is preliminary data.</text>
</comment>
<feature type="region of interest" description="Disordered" evidence="12">
    <location>
        <begin position="152"/>
        <end position="302"/>
    </location>
</feature>
<dbReference type="PANTHER" id="PTHR23236:SF11">
    <property type="entry name" value="EUKARYOTIC TRANSLATION INITIATION FACTOR 4H"/>
    <property type="match status" value="1"/>
</dbReference>
<proteinExistence type="predicted"/>
<feature type="compositionally biased region" description="Basic and acidic residues" evidence="12">
    <location>
        <begin position="218"/>
        <end position="229"/>
    </location>
</feature>
<keyword evidence="9" id="KW-0007">Acetylation</keyword>
<dbReference type="SUPFAM" id="SSF54928">
    <property type="entry name" value="RNA-binding domain, RBD"/>
    <property type="match status" value="1"/>
</dbReference>
<keyword evidence="6" id="KW-0597">Phosphoprotein</keyword>
<keyword evidence="5" id="KW-0396">Initiation factor</keyword>
<feature type="compositionally biased region" description="Basic and acidic residues" evidence="12">
    <location>
        <begin position="11"/>
        <end position="26"/>
    </location>
</feature>
<dbReference type="GO" id="GO:0003743">
    <property type="term" value="F:translation initiation factor activity"/>
    <property type="evidence" value="ECO:0007669"/>
    <property type="project" value="UniProtKB-KW"/>
</dbReference>
<dbReference type="Proteomes" id="UP001347796">
    <property type="component" value="Unassembled WGS sequence"/>
</dbReference>
<feature type="compositionally biased region" description="Gly residues" evidence="12">
    <location>
        <begin position="190"/>
        <end position="199"/>
    </location>
</feature>
<keyword evidence="7 11" id="KW-0694">RNA-binding</keyword>
<gene>
    <name evidence="14" type="ORF">SNE40_003972</name>
</gene>
<dbReference type="AlphaFoldDB" id="A0AAN8KAX0"/>
<evidence type="ECO:0000256" key="11">
    <source>
        <dbReference type="PROSITE-ProRule" id="PRU00176"/>
    </source>
</evidence>
<dbReference type="InterPro" id="IPR034229">
    <property type="entry name" value="eIF4H_RRM"/>
</dbReference>
<evidence type="ECO:0000256" key="3">
    <source>
        <dbReference type="ARBA" id="ARBA00022481"/>
    </source>
</evidence>
<evidence type="ECO:0000256" key="10">
    <source>
        <dbReference type="ARBA" id="ARBA00025462"/>
    </source>
</evidence>
<reference evidence="14 15" key="1">
    <citation type="submission" date="2024-01" db="EMBL/GenBank/DDBJ databases">
        <title>The genome of the rayed Mediterranean limpet Patella caerulea (Linnaeus, 1758).</title>
        <authorList>
            <person name="Anh-Thu Weber A."/>
            <person name="Halstead-Nussloch G."/>
        </authorList>
    </citation>
    <scope>NUCLEOTIDE SEQUENCE [LARGE SCALE GENOMIC DNA]</scope>
    <source>
        <strain evidence="14">AATW-2023a</strain>
        <tissue evidence="14">Whole specimen</tissue>
    </source>
</reference>
<dbReference type="InterPro" id="IPR035979">
    <property type="entry name" value="RBD_domain_sf"/>
</dbReference>
<sequence length="302" mass="32552">MADYESNNRGYGDRNRGGYDGDDRSYGRNQGYGVRNDRGYGGGGRGGYGGGGGYGGRDGGSRGGGGGRKPLPSEPPYTCYIGNLPKGVVQGDLEVIFKDLKVHSVRLVRDRDTDEFKGFAYVEFDDLDSLKEALTFDGALFEDKNLRVDVAEGRKKDNNRGGGGFRGGRGGGGRGGGNRGDYRDYDNFGGRRGGGGYRGGRGDDRYDNRSGGSYGGRGGRDSRPRHDSFNDPELVEPTAESAAARPKLKLLPRSKPAPINEVVHSERNSSIFGVGKPRERREGDEEVSETTRSRTTSENSVH</sequence>
<keyword evidence="3" id="KW-0488">Methylation</keyword>
<accession>A0AAN8KAX0</accession>
<protein>
    <recommendedName>
        <fullName evidence="2">Eukaryotic translation initiation factor 4H</fullName>
    </recommendedName>
</protein>
<dbReference type="FunFam" id="3.30.70.330:FF:000115">
    <property type="entry name" value="eukaryotic translation initiation factor 4H"/>
    <property type="match status" value="1"/>
</dbReference>